<dbReference type="PANTHER" id="PTHR13812:SF19">
    <property type="entry name" value="KETIMINE REDUCTASE MU-CRYSTALLIN"/>
    <property type="match status" value="1"/>
</dbReference>
<dbReference type="EC" id="4.3.1.28" evidence="2"/>
<dbReference type="RefSeq" id="WP_145260216.1">
    <property type="nucleotide sequence ID" value="NZ_CP036316.1"/>
</dbReference>
<reference evidence="2 3" key="1">
    <citation type="submission" date="2019-02" db="EMBL/GenBank/DDBJ databases">
        <title>Deep-cultivation of Planctomycetes and their phenomic and genomic characterization uncovers novel biology.</title>
        <authorList>
            <person name="Wiegand S."/>
            <person name="Jogler M."/>
            <person name="Boedeker C."/>
            <person name="Pinto D."/>
            <person name="Vollmers J."/>
            <person name="Rivas-Marin E."/>
            <person name="Kohn T."/>
            <person name="Peeters S.H."/>
            <person name="Heuer A."/>
            <person name="Rast P."/>
            <person name="Oberbeckmann S."/>
            <person name="Bunk B."/>
            <person name="Jeske O."/>
            <person name="Meyerdierks A."/>
            <person name="Storesund J.E."/>
            <person name="Kallscheuer N."/>
            <person name="Luecker S."/>
            <person name="Lage O.M."/>
            <person name="Pohl T."/>
            <person name="Merkel B.J."/>
            <person name="Hornburger P."/>
            <person name="Mueller R.-W."/>
            <person name="Bruemmer F."/>
            <person name="Labrenz M."/>
            <person name="Spormann A.M."/>
            <person name="Op den Camp H."/>
            <person name="Overmann J."/>
            <person name="Amann R."/>
            <person name="Jetten M.S.M."/>
            <person name="Mascher T."/>
            <person name="Medema M.H."/>
            <person name="Devos D.P."/>
            <person name="Kaster A.-K."/>
            <person name="Ovreas L."/>
            <person name="Rohde M."/>
            <person name="Galperin M.Y."/>
            <person name="Jogler C."/>
        </authorList>
    </citation>
    <scope>NUCLEOTIDE SEQUENCE [LARGE SCALE GENOMIC DNA]</scope>
    <source>
        <strain evidence="2 3">V22</strain>
    </source>
</reference>
<dbReference type="SUPFAM" id="SSF51735">
    <property type="entry name" value="NAD(P)-binding Rossmann-fold domains"/>
    <property type="match status" value="1"/>
</dbReference>
<evidence type="ECO:0000256" key="1">
    <source>
        <dbReference type="ARBA" id="ARBA00008903"/>
    </source>
</evidence>
<dbReference type="InterPro" id="IPR023401">
    <property type="entry name" value="ODC_N"/>
</dbReference>
<dbReference type="Pfam" id="PF02423">
    <property type="entry name" value="OCD_Mu_crystall"/>
    <property type="match status" value="1"/>
</dbReference>
<dbReference type="Proteomes" id="UP000319976">
    <property type="component" value="Chromosome"/>
</dbReference>
<dbReference type="Gene3D" id="3.30.1780.10">
    <property type="entry name" value="ornithine cyclodeaminase, domain 1"/>
    <property type="match status" value="1"/>
</dbReference>
<dbReference type="PIRSF" id="PIRSF001439">
    <property type="entry name" value="CryM"/>
    <property type="match status" value="1"/>
</dbReference>
<dbReference type="GO" id="GO:0019752">
    <property type="term" value="P:carboxylic acid metabolic process"/>
    <property type="evidence" value="ECO:0007669"/>
    <property type="project" value="UniProtKB-ARBA"/>
</dbReference>
<dbReference type="InterPro" id="IPR003462">
    <property type="entry name" value="ODC_Mu_crystall"/>
</dbReference>
<dbReference type="PANTHER" id="PTHR13812">
    <property type="entry name" value="KETIMINE REDUCTASE MU-CRYSTALLIN"/>
    <property type="match status" value="1"/>
</dbReference>
<dbReference type="GO" id="GO:0016491">
    <property type="term" value="F:oxidoreductase activity"/>
    <property type="evidence" value="ECO:0007669"/>
    <property type="project" value="UniProtKB-ARBA"/>
</dbReference>
<keyword evidence="2" id="KW-0456">Lyase</keyword>
<dbReference type="KEGG" id="chya:V22_09290"/>
<dbReference type="GO" id="GO:0016829">
    <property type="term" value="F:lyase activity"/>
    <property type="evidence" value="ECO:0007669"/>
    <property type="project" value="UniProtKB-KW"/>
</dbReference>
<protein>
    <submittedName>
        <fullName evidence="2">L-lysine cyclodeaminase</fullName>
        <ecNumber evidence="2">4.3.1.28</ecNumber>
    </submittedName>
</protein>
<gene>
    <name evidence="2" type="primary">rapL</name>
    <name evidence="2" type="ORF">V22_09290</name>
</gene>
<proteinExistence type="inferred from homology"/>
<keyword evidence="3" id="KW-1185">Reference proteome</keyword>
<dbReference type="AlphaFoldDB" id="A0A517T5Q9"/>
<dbReference type="InterPro" id="IPR036291">
    <property type="entry name" value="NAD(P)-bd_dom_sf"/>
</dbReference>
<sequence length="303" mass="32729">MRYITEDEVRRAVDMPTAITVIEEAFRQLALGNAQNSPRRRVRAKGIMLHSMSAAADYLGVCGWKEYTTTRDGANFLVGLYDNSTGKLIAQIEADYLGQLRTGAATGVATKHLANPDARSVGLFGAGTQARTQLEAVCCVRDIEHVTVYSRREESRQAFAKEMSAQLNIEVTAVSDPSDAVRDRDIIITATNSRDPLFDGHFITPGTHLNLIGCNSKSRTEVDLTTIQRANLIACDDIPACQNEAGDFIAALEAGVASWADMLNLGDIINGSSPVRATPEEITIFKSVGLAIEDVALGAEVIK</sequence>
<name>A0A517T5Q9_9PLAN</name>
<dbReference type="OrthoDB" id="9792005at2"/>
<dbReference type="Gene3D" id="3.40.50.720">
    <property type="entry name" value="NAD(P)-binding Rossmann-like Domain"/>
    <property type="match status" value="1"/>
</dbReference>
<dbReference type="FunFam" id="3.40.50.720:FF:000311">
    <property type="entry name" value="Ornithine cyclodeaminase"/>
    <property type="match status" value="1"/>
</dbReference>
<organism evidence="2 3">
    <name type="scientific">Calycomorphotria hydatis</name>
    <dbReference type="NCBI Taxonomy" id="2528027"/>
    <lineage>
        <taxon>Bacteria</taxon>
        <taxon>Pseudomonadati</taxon>
        <taxon>Planctomycetota</taxon>
        <taxon>Planctomycetia</taxon>
        <taxon>Planctomycetales</taxon>
        <taxon>Planctomycetaceae</taxon>
        <taxon>Calycomorphotria</taxon>
    </lineage>
</organism>
<dbReference type="GO" id="GO:0005737">
    <property type="term" value="C:cytoplasm"/>
    <property type="evidence" value="ECO:0007669"/>
    <property type="project" value="TreeGrafter"/>
</dbReference>
<comment type="similarity">
    <text evidence="1">Belongs to the ornithine cyclodeaminase/mu-crystallin family.</text>
</comment>
<evidence type="ECO:0000313" key="2">
    <source>
        <dbReference type="EMBL" id="QDT63704.1"/>
    </source>
</evidence>
<accession>A0A517T5Q9</accession>
<dbReference type="EMBL" id="CP036316">
    <property type="protein sequence ID" value="QDT63704.1"/>
    <property type="molecule type" value="Genomic_DNA"/>
</dbReference>
<evidence type="ECO:0000313" key="3">
    <source>
        <dbReference type="Proteomes" id="UP000319976"/>
    </source>
</evidence>